<dbReference type="AlphaFoldDB" id="A0A1Y2KA08"/>
<dbReference type="OrthoDB" id="564699at2"/>
<sequence>MSNQIPSNITDDAYANEIEGGFRAMLVGHNADGSHKANIDAVIGAIYAEPAAVAYISTTQFTVAGDVTATYTVGRAINAVSSGANVWSHVVSASFDGGSGLTTVTVSDAVIPADLAQILYGIITDERQLPEMGFLKADGSEPSTGLQDFQSGIQTPLWRISSATNKAIIYKPDGTSEVFKIDLNTGQTSIPGYLLMGAMGSANFGNGGSTEDPSHAPTLWIGDPPPDQPWSNWFGGGRGFFVRKTRWGSNTWHKIYLCSLYDGSRIEIFDQWTGSNWDFHAANGGSSEAFRFHSGSHGTYGEQNGHALVQIETGRPNGGCRAFGVKDDNNGNLFRIESGGNVYAKGSINANTADFGELMEWEDGNPDNEDRIGLPVVRAKDANSQPNGKIRIATADDDPNEIFGVMSGTAILVGNTFEDEWAEKDLRDAYGRILTEPCVQFSWQDKNGERVFYHEDRIPDGVIVPDLIIDQEDPKPTVTDPETGETINMSEQFYAVRRMRNSDGQPLMRNVQNPAYDPNRAYVGRQCRPEWDVIGFLGQIHLRAGVPVNPRWLKLRDSGEGVEVWLVR</sequence>
<dbReference type="EMBL" id="LVJN01000007">
    <property type="protein sequence ID" value="OSM08498.1"/>
    <property type="molecule type" value="Genomic_DNA"/>
</dbReference>
<evidence type="ECO:0000259" key="1">
    <source>
        <dbReference type="Pfam" id="PF11962"/>
    </source>
</evidence>
<name>A0A1Y2KA08_9PROT</name>
<evidence type="ECO:0000313" key="3">
    <source>
        <dbReference type="Proteomes" id="UP000194003"/>
    </source>
</evidence>
<evidence type="ECO:0000313" key="2">
    <source>
        <dbReference type="EMBL" id="OSM08498.1"/>
    </source>
</evidence>
<dbReference type="Pfam" id="PF11962">
    <property type="entry name" value="Peptidase_G2"/>
    <property type="match status" value="1"/>
</dbReference>
<organism evidence="2 3">
    <name type="scientific">Magnetofaba australis IT-1</name>
    <dbReference type="NCBI Taxonomy" id="1434232"/>
    <lineage>
        <taxon>Bacteria</taxon>
        <taxon>Pseudomonadati</taxon>
        <taxon>Pseudomonadota</taxon>
        <taxon>Magnetococcia</taxon>
        <taxon>Magnetococcales</taxon>
        <taxon>Magnetococcaceae</taxon>
        <taxon>Magnetofaba</taxon>
    </lineage>
</organism>
<proteinExistence type="predicted"/>
<keyword evidence="3" id="KW-1185">Reference proteome</keyword>
<feature type="domain" description="Peptidase G2 IMC autoproteolytic cleavage" evidence="1">
    <location>
        <begin position="339"/>
        <end position="544"/>
    </location>
</feature>
<dbReference type="STRING" id="1434232.MAIT1_04672"/>
<comment type="caution">
    <text evidence="2">The sequence shown here is derived from an EMBL/GenBank/DDBJ whole genome shotgun (WGS) entry which is preliminary data.</text>
</comment>
<dbReference type="Gene3D" id="2.40.300.10">
    <property type="entry name" value="Head decoration protein D"/>
    <property type="match status" value="2"/>
</dbReference>
<dbReference type="RefSeq" id="WP_085440109.1">
    <property type="nucleotide sequence ID" value="NZ_LVJN01000007.1"/>
</dbReference>
<dbReference type="Proteomes" id="UP000194003">
    <property type="component" value="Unassembled WGS sequence"/>
</dbReference>
<protein>
    <recommendedName>
        <fullName evidence="1">Peptidase G2 IMC autoproteolytic cleavage domain-containing protein</fullName>
    </recommendedName>
</protein>
<gene>
    <name evidence="2" type="ORF">MAIT1_04672</name>
</gene>
<reference evidence="2 3" key="1">
    <citation type="journal article" date="2016" name="BMC Genomics">
        <title>Combined genomic and structural analyses of a cultured magnetotactic bacterium reveals its niche adaptation to a dynamic environment.</title>
        <authorList>
            <person name="Araujo A.C."/>
            <person name="Morillo V."/>
            <person name="Cypriano J."/>
            <person name="Teixeira L.C."/>
            <person name="Leao P."/>
            <person name="Lyra S."/>
            <person name="Almeida L.G."/>
            <person name="Bazylinski D.A."/>
            <person name="Vasconcellos A.T."/>
            <person name="Abreu F."/>
            <person name="Lins U."/>
        </authorList>
    </citation>
    <scope>NUCLEOTIDE SEQUENCE [LARGE SCALE GENOMIC DNA]</scope>
    <source>
        <strain evidence="2 3">IT-1</strain>
    </source>
</reference>
<dbReference type="InterPro" id="IPR021865">
    <property type="entry name" value="Peptidase_G2"/>
</dbReference>
<accession>A0A1Y2KA08</accession>